<dbReference type="Pfam" id="PF14356">
    <property type="entry name" value="DUF4403"/>
    <property type="match status" value="1"/>
</dbReference>
<dbReference type="EMBL" id="JBHTJP010000032">
    <property type="protein sequence ID" value="MFD0976598.1"/>
    <property type="molecule type" value="Genomic_DNA"/>
</dbReference>
<gene>
    <name evidence="1" type="ORF">ACFQ1G_07340</name>
</gene>
<dbReference type="RefSeq" id="WP_380738063.1">
    <property type="nucleotide sequence ID" value="NZ_JBHTJP010000032.1"/>
</dbReference>
<accession>A0ABW3IEY3</accession>
<evidence type="ECO:0000313" key="1">
    <source>
        <dbReference type="EMBL" id="MFD0976598.1"/>
    </source>
</evidence>
<sequence>MEEKQENIVLRLPVKINYKVLEGFLRNELVGEVVRDDNSDGDTTEYAEIQALSLRKSPKENFDLALILRLKTLTSFFKNKIVRMSFHAALEFRTEDQEVFVKDYTLEGENRGWIMNKFIQVLANTFMYSSLKKKMKFNFQPLIEKKLAEVNQKLAKEAEVFDGISLTGKIQQFRISDIIPGEDHLLVMVAASGNTVVNVRDINFQVDLEQEA</sequence>
<comment type="caution">
    <text evidence="1">The sequence shown here is derived from an EMBL/GenBank/DDBJ whole genome shotgun (WGS) entry which is preliminary data.</text>
</comment>
<proteinExistence type="predicted"/>
<dbReference type="Proteomes" id="UP001597100">
    <property type="component" value="Unassembled WGS sequence"/>
</dbReference>
<dbReference type="InterPro" id="IPR025515">
    <property type="entry name" value="DUF4403"/>
</dbReference>
<name>A0ABW3IEY3_9FLAO</name>
<evidence type="ECO:0000313" key="2">
    <source>
        <dbReference type="Proteomes" id="UP001597100"/>
    </source>
</evidence>
<keyword evidence="2" id="KW-1185">Reference proteome</keyword>
<protein>
    <submittedName>
        <fullName evidence="1">DUF4403 family protein</fullName>
    </submittedName>
</protein>
<organism evidence="1 2">
    <name type="scientific">Salinimicrobium gaetbulicola</name>
    <dbReference type="NCBI Taxonomy" id="999702"/>
    <lineage>
        <taxon>Bacteria</taxon>
        <taxon>Pseudomonadati</taxon>
        <taxon>Bacteroidota</taxon>
        <taxon>Flavobacteriia</taxon>
        <taxon>Flavobacteriales</taxon>
        <taxon>Flavobacteriaceae</taxon>
        <taxon>Salinimicrobium</taxon>
    </lineage>
</organism>
<reference evidence="2" key="1">
    <citation type="journal article" date="2019" name="Int. J. Syst. Evol. Microbiol.">
        <title>The Global Catalogue of Microorganisms (GCM) 10K type strain sequencing project: providing services to taxonomists for standard genome sequencing and annotation.</title>
        <authorList>
            <consortium name="The Broad Institute Genomics Platform"/>
            <consortium name="The Broad Institute Genome Sequencing Center for Infectious Disease"/>
            <person name="Wu L."/>
            <person name="Ma J."/>
        </authorList>
    </citation>
    <scope>NUCLEOTIDE SEQUENCE [LARGE SCALE GENOMIC DNA]</scope>
    <source>
        <strain evidence="2">CCUG 60898</strain>
    </source>
</reference>